<feature type="compositionally biased region" description="Basic and acidic residues" evidence="1">
    <location>
        <begin position="170"/>
        <end position="183"/>
    </location>
</feature>
<organism evidence="2 3">
    <name type="scientific">Pleuronectes platessa</name>
    <name type="common">European plaice</name>
    <dbReference type="NCBI Taxonomy" id="8262"/>
    <lineage>
        <taxon>Eukaryota</taxon>
        <taxon>Metazoa</taxon>
        <taxon>Chordata</taxon>
        <taxon>Craniata</taxon>
        <taxon>Vertebrata</taxon>
        <taxon>Euteleostomi</taxon>
        <taxon>Actinopterygii</taxon>
        <taxon>Neopterygii</taxon>
        <taxon>Teleostei</taxon>
        <taxon>Neoteleostei</taxon>
        <taxon>Acanthomorphata</taxon>
        <taxon>Carangaria</taxon>
        <taxon>Pleuronectiformes</taxon>
        <taxon>Pleuronectoidei</taxon>
        <taxon>Pleuronectidae</taxon>
        <taxon>Pleuronectes</taxon>
    </lineage>
</organism>
<dbReference type="Proteomes" id="UP001153269">
    <property type="component" value="Unassembled WGS sequence"/>
</dbReference>
<feature type="compositionally biased region" description="Basic and acidic residues" evidence="1">
    <location>
        <begin position="1"/>
        <end position="11"/>
    </location>
</feature>
<proteinExistence type="predicted"/>
<comment type="caution">
    <text evidence="2">The sequence shown here is derived from an EMBL/GenBank/DDBJ whole genome shotgun (WGS) entry which is preliminary data.</text>
</comment>
<accession>A0A9N7YFH0</accession>
<evidence type="ECO:0000313" key="2">
    <source>
        <dbReference type="EMBL" id="CAB1423768.1"/>
    </source>
</evidence>
<gene>
    <name evidence="2" type="ORF">PLEPLA_LOCUS11689</name>
</gene>
<sequence>MHSHFRVRDSVTPEDDGGSRDGFSQDVFISARATEGSVSFSLGATQPGDLSLLVRASGANEPGIDRAHLISLAVHLRTWRPRVVHPRCRVLVELLTVGSCGMEAGGASSSSSSSSSSSPSSSPFYFHFTSFSHHFRAVCCRHSVSPSLGVSSFTSLSCLYTVSGLVAESQRDEGRAGRSREEQGDSEVV</sequence>
<evidence type="ECO:0000256" key="1">
    <source>
        <dbReference type="SAM" id="MobiDB-lite"/>
    </source>
</evidence>
<dbReference type="AlphaFoldDB" id="A0A9N7YFH0"/>
<evidence type="ECO:0000313" key="3">
    <source>
        <dbReference type="Proteomes" id="UP001153269"/>
    </source>
</evidence>
<dbReference type="EMBL" id="CADEAL010000679">
    <property type="protein sequence ID" value="CAB1423768.1"/>
    <property type="molecule type" value="Genomic_DNA"/>
</dbReference>
<reference evidence="2" key="1">
    <citation type="submission" date="2020-03" db="EMBL/GenBank/DDBJ databases">
        <authorList>
            <person name="Weist P."/>
        </authorList>
    </citation>
    <scope>NUCLEOTIDE SEQUENCE</scope>
</reference>
<name>A0A9N7YFH0_PLEPL</name>
<keyword evidence="3" id="KW-1185">Reference proteome</keyword>
<protein>
    <submittedName>
        <fullName evidence="2">Uncharacterized protein</fullName>
    </submittedName>
</protein>
<feature type="region of interest" description="Disordered" evidence="1">
    <location>
        <begin position="170"/>
        <end position="189"/>
    </location>
</feature>
<feature type="region of interest" description="Disordered" evidence="1">
    <location>
        <begin position="1"/>
        <end position="23"/>
    </location>
</feature>